<dbReference type="InterPro" id="IPR019741">
    <property type="entry name" value="Galactokinase_CS"/>
</dbReference>
<dbReference type="PROSITE" id="PS00106">
    <property type="entry name" value="GALACTOKINASE"/>
    <property type="match status" value="1"/>
</dbReference>
<dbReference type="InterPro" id="IPR006206">
    <property type="entry name" value="Mevalonate/galactokinase"/>
</dbReference>
<reference evidence="8" key="1">
    <citation type="submission" date="2018-05" db="EMBL/GenBank/DDBJ databases">
        <authorList>
            <person name="Lanie J.A."/>
            <person name="Ng W.-L."/>
            <person name="Kazmierczak K.M."/>
            <person name="Andrzejewski T.M."/>
            <person name="Davidsen T.M."/>
            <person name="Wayne K.J."/>
            <person name="Tettelin H."/>
            <person name="Glass J.I."/>
            <person name="Rusch D."/>
            <person name="Podicherti R."/>
            <person name="Tsui H.-C.T."/>
            <person name="Winkler M.E."/>
        </authorList>
    </citation>
    <scope>NUCLEOTIDE SEQUENCE</scope>
</reference>
<keyword evidence="3" id="KW-0547">Nucleotide-binding</keyword>
<evidence type="ECO:0000259" key="6">
    <source>
        <dbReference type="Pfam" id="PF00288"/>
    </source>
</evidence>
<dbReference type="PRINTS" id="PR00959">
    <property type="entry name" value="MEVGALKINASE"/>
</dbReference>
<dbReference type="Pfam" id="PF00288">
    <property type="entry name" value="GHMP_kinases_N"/>
    <property type="match status" value="1"/>
</dbReference>
<dbReference type="GO" id="GO:0004335">
    <property type="term" value="F:galactokinase activity"/>
    <property type="evidence" value="ECO:0007669"/>
    <property type="project" value="InterPro"/>
</dbReference>
<evidence type="ECO:0008006" key="9">
    <source>
        <dbReference type="Google" id="ProtNLM"/>
    </source>
</evidence>
<keyword evidence="2" id="KW-0808">Transferase</keyword>
<dbReference type="InterPro" id="IPR020568">
    <property type="entry name" value="Ribosomal_Su5_D2-typ_SF"/>
</dbReference>
<dbReference type="PRINTS" id="PR00473">
    <property type="entry name" value="GALCTOKINASE"/>
</dbReference>
<dbReference type="InterPro" id="IPR014721">
    <property type="entry name" value="Ribsml_uS5_D2-typ_fold_subgr"/>
</dbReference>
<dbReference type="Gene3D" id="3.30.70.890">
    <property type="entry name" value="GHMP kinase, C-terminal domain"/>
    <property type="match status" value="1"/>
</dbReference>
<dbReference type="InterPro" id="IPR019539">
    <property type="entry name" value="GalKase_N"/>
</dbReference>
<dbReference type="InterPro" id="IPR036554">
    <property type="entry name" value="GHMP_kinase_C_sf"/>
</dbReference>
<evidence type="ECO:0000259" key="7">
    <source>
        <dbReference type="Pfam" id="PF10509"/>
    </source>
</evidence>
<keyword evidence="5" id="KW-0067">ATP-binding</keyword>
<feature type="domain" description="Galactokinase N-terminal" evidence="7">
    <location>
        <begin position="13"/>
        <end position="60"/>
    </location>
</feature>
<feature type="domain" description="GHMP kinase N-terminal" evidence="6">
    <location>
        <begin position="107"/>
        <end position="178"/>
    </location>
</feature>
<sequence length="267" mass="29226">MLEELVHQCSVGFIERYGQPAKAIASAPGRINVIGEHTDYNEGLALSGAIDRWVVVALSPRGDRQIRVYSEAFNQEATASLEDPIANEVVGWGRIPLGTGLLFAELAAVDAGFDALIGGNVPLGAGLSSSAALEVAVLNALRHAFDISLDNLELVRTAQGVEHEHLGVKTGLMDQYTSQFAHRKELMLVDFRTVSHEYIEASLKGWVWLLLDSGVRRQLADSSYGARVNETRVALERVVRVIAEVSSFRDLKEEHLAAVDDDVLRRR</sequence>
<dbReference type="InterPro" id="IPR006204">
    <property type="entry name" value="GHMP_kinase_N_dom"/>
</dbReference>
<dbReference type="EMBL" id="UINC01006980">
    <property type="protein sequence ID" value="SVA30757.1"/>
    <property type="molecule type" value="Genomic_DNA"/>
</dbReference>
<dbReference type="PANTHER" id="PTHR10457">
    <property type="entry name" value="MEVALONATE KINASE/GALACTOKINASE"/>
    <property type="match status" value="1"/>
</dbReference>
<dbReference type="GO" id="GO:0006012">
    <property type="term" value="P:galactose metabolic process"/>
    <property type="evidence" value="ECO:0007669"/>
    <property type="project" value="InterPro"/>
</dbReference>
<proteinExistence type="inferred from homology"/>
<evidence type="ECO:0000256" key="5">
    <source>
        <dbReference type="ARBA" id="ARBA00022840"/>
    </source>
</evidence>
<dbReference type="AlphaFoldDB" id="A0A381UTR6"/>
<evidence type="ECO:0000256" key="2">
    <source>
        <dbReference type="ARBA" id="ARBA00022679"/>
    </source>
</evidence>
<dbReference type="Gene3D" id="3.30.230.10">
    <property type="match status" value="1"/>
</dbReference>
<evidence type="ECO:0000256" key="1">
    <source>
        <dbReference type="ARBA" id="ARBA00006566"/>
    </source>
</evidence>
<dbReference type="PANTHER" id="PTHR10457:SF7">
    <property type="entry name" value="GALACTOKINASE-RELATED"/>
    <property type="match status" value="1"/>
</dbReference>
<evidence type="ECO:0000256" key="4">
    <source>
        <dbReference type="ARBA" id="ARBA00022777"/>
    </source>
</evidence>
<dbReference type="InterPro" id="IPR006203">
    <property type="entry name" value="GHMP_knse_ATP-bd_CS"/>
</dbReference>
<dbReference type="GO" id="GO:0005524">
    <property type="term" value="F:ATP binding"/>
    <property type="evidence" value="ECO:0007669"/>
    <property type="project" value="UniProtKB-KW"/>
</dbReference>
<dbReference type="Pfam" id="PF10509">
    <property type="entry name" value="GalKase_gal_bdg"/>
    <property type="match status" value="1"/>
</dbReference>
<evidence type="ECO:0000313" key="8">
    <source>
        <dbReference type="EMBL" id="SVA30757.1"/>
    </source>
</evidence>
<name>A0A381UTR6_9ZZZZ</name>
<evidence type="ECO:0000256" key="3">
    <source>
        <dbReference type="ARBA" id="ARBA00022741"/>
    </source>
</evidence>
<dbReference type="SUPFAM" id="SSF54211">
    <property type="entry name" value="Ribosomal protein S5 domain 2-like"/>
    <property type="match status" value="1"/>
</dbReference>
<dbReference type="SUPFAM" id="SSF55060">
    <property type="entry name" value="GHMP Kinase, C-terminal domain"/>
    <property type="match status" value="1"/>
</dbReference>
<accession>A0A381UTR6</accession>
<protein>
    <recommendedName>
        <fullName evidence="9">Galactokinase N-terminal domain-containing protein</fullName>
    </recommendedName>
</protein>
<gene>
    <name evidence="8" type="ORF">METZ01_LOCUS83611</name>
</gene>
<dbReference type="InterPro" id="IPR000705">
    <property type="entry name" value="Galactokinase"/>
</dbReference>
<organism evidence="8">
    <name type="scientific">marine metagenome</name>
    <dbReference type="NCBI Taxonomy" id="408172"/>
    <lineage>
        <taxon>unclassified sequences</taxon>
        <taxon>metagenomes</taxon>
        <taxon>ecological metagenomes</taxon>
    </lineage>
</organism>
<dbReference type="PROSITE" id="PS00627">
    <property type="entry name" value="GHMP_KINASES_ATP"/>
    <property type="match status" value="1"/>
</dbReference>
<dbReference type="PIRSF" id="PIRSF000530">
    <property type="entry name" value="Galactokinase"/>
    <property type="match status" value="1"/>
</dbReference>
<feature type="non-terminal residue" evidence="8">
    <location>
        <position position="267"/>
    </location>
</feature>
<dbReference type="GO" id="GO:0005829">
    <property type="term" value="C:cytosol"/>
    <property type="evidence" value="ECO:0007669"/>
    <property type="project" value="TreeGrafter"/>
</dbReference>
<keyword evidence="4" id="KW-0418">Kinase</keyword>
<comment type="similarity">
    <text evidence="1">Belongs to the GHMP kinase family. GalK subfamily.</text>
</comment>